<dbReference type="OrthoDB" id="176168at2"/>
<keyword evidence="3" id="KW-1185">Reference proteome</keyword>
<proteinExistence type="predicted"/>
<reference evidence="2 3" key="1">
    <citation type="journal article" date="2015" name="J. Biotechnol.">
        <title>Complete genome sequence of Photorhabdus temperata subsp. thracensis 39-8(T), an entomopathogenic bacterium for the improved commercial bioinsecticide.</title>
        <authorList>
            <person name="Kwak Y."/>
            <person name="Shin J.H."/>
        </authorList>
    </citation>
    <scope>NUCLEOTIDE SEQUENCE [LARGE SCALE GENOMIC DNA]</scope>
    <source>
        <strain evidence="2 3">DSM 15199</strain>
    </source>
</reference>
<dbReference type="RefSeq" id="WP_046973729.1">
    <property type="nucleotide sequence ID" value="NZ_CP011104.1"/>
</dbReference>
<name>A0A0F7LHX6_9GAMM</name>
<gene>
    <name evidence="2" type="ORF">VY86_01985</name>
</gene>
<accession>A0A0F7LHX6</accession>
<dbReference type="KEGG" id="ptt:VY86_01985"/>
<evidence type="ECO:0000313" key="3">
    <source>
        <dbReference type="Proteomes" id="UP000034866"/>
    </source>
</evidence>
<feature type="chain" id="PRO_5002518398" evidence="1">
    <location>
        <begin position="22"/>
        <end position="137"/>
    </location>
</feature>
<organism evidence="2 3">
    <name type="scientific">Photorhabdus thracensis</name>
    <dbReference type="NCBI Taxonomy" id="230089"/>
    <lineage>
        <taxon>Bacteria</taxon>
        <taxon>Pseudomonadati</taxon>
        <taxon>Pseudomonadota</taxon>
        <taxon>Gammaproteobacteria</taxon>
        <taxon>Enterobacterales</taxon>
        <taxon>Morganellaceae</taxon>
        <taxon>Photorhabdus</taxon>
    </lineage>
</organism>
<reference evidence="3" key="2">
    <citation type="submission" date="2015-03" db="EMBL/GenBank/DDBJ databases">
        <title>Genome sequence of Azospirillum thiophilum strain DSM 21654T.</title>
        <authorList>
            <person name="Kwak Y."/>
            <person name="Shin J.-H."/>
        </authorList>
    </citation>
    <scope>NUCLEOTIDE SEQUENCE [LARGE SCALE GENOMIC DNA]</scope>
    <source>
        <strain evidence="3">DSM 15199</strain>
    </source>
</reference>
<dbReference type="AlphaFoldDB" id="A0A0F7LHX6"/>
<evidence type="ECO:0000313" key="2">
    <source>
        <dbReference type="EMBL" id="AKH62290.1"/>
    </source>
</evidence>
<dbReference type="PATRIC" id="fig|230089.6.peg.452"/>
<sequence length="137" mass="14893">MKKSLSYIALMAGLIATPVIAEKLPEKGEVAALQSNSCAQGYISQIYVTGATGSWGIQVAPETYPSKTTHFVSDDLVTVDKDAGKALFSLALTAFKTQKRVNIINLNEVIKDCTLPNSEFNHIVVFRYRANASKLII</sequence>
<feature type="signal peptide" evidence="1">
    <location>
        <begin position="1"/>
        <end position="21"/>
    </location>
</feature>
<evidence type="ECO:0000256" key="1">
    <source>
        <dbReference type="SAM" id="SignalP"/>
    </source>
</evidence>
<dbReference type="Proteomes" id="UP000034866">
    <property type="component" value="Chromosome"/>
</dbReference>
<keyword evidence="1" id="KW-0732">Signal</keyword>
<dbReference type="EMBL" id="CP011104">
    <property type="protein sequence ID" value="AKH62290.1"/>
    <property type="molecule type" value="Genomic_DNA"/>
</dbReference>
<protein>
    <submittedName>
        <fullName evidence="2">Uncharacterized protein</fullName>
    </submittedName>
</protein>